<dbReference type="InParanoid" id="M0MRH1"/>
<keyword evidence="2" id="KW-1185">Reference proteome</keyword>
<gene>
    <name evidence="1" type="ORF">C449_00760</name>
</gene>
<dbReference type="Proteomes" id="UP000011669">
    <property type="component" value="Unassembled WGS sequence"/>
</dbReference>
<dbReference type="EMBL" id="AOMD01000002">
    <property type="protein sequence ID" value="EMA47958.1"/>
    <property type="molecule type" value="Genomic_DNA"/>
</dbReference>
<name>M0MRH1_9EURY</name>
<organism evidence="1 2">
    <name type="scientific">Halococcus saccharolyticus DSM 5350</name>
    <dbReference type="NCBI Taxonomy" id="1227455"/>
    <lineage>
        <taxon>Archaea</taxon>
        <taxon>Methanobacteriati</taxon>
        <taxon>Methanobacteriota</taxon>
        <taxon>Stenosarchaea group</taxon>
        <taxon>Halobacteria</taxon>
        <taxon>Halobacteriales</taxon>
        <taxon>Halococcaceae</taxon>
        <taxon>Halococcus</taxon>
    </lineage>
</organism>
<sequence>MTQTTPFESGDTNEVPAAVFRAMGAIVQQMPECEFDRVAFAQMAGGAEIELEITSTENATWITNALEEHLTRCHEPDMTYTGESIETEVRGYLSAEDATALINDC</sequence>
<accession>M0MRH1</accession>
<dbReference type="PATRIC" id="fig|1227455.4.peg.157"/>
<reference evidence="1 2" key="1">
    <citation type="journal article" date="2014" name="PLoS Genet.">
        <title>Phylogenetically driven sequencing of extremely halophilic archaea reveals strategies for static and dynamic osmo-response.</title>
        <authorList>
            <person name="Becker E.A."/>
            <person name="Seitzer P.M."/>
            <person name="Tritt A."/>
            <person name="Larsen D."/>
            <person name="Krusor M."/>
            <person name="Yao A.I."/>
            <person name="Wu D."/>
            <person name="Madern D."/>
            <person name="Eisen J.A."/>
            <person name="Darling A.E."/>
            <person name="Facciotti M.T."/>
        </authorList>
    </citation>
    <scope>NUCLEOTIDE SEQUENCE [LARGE SCALE GENOMIC DNA]</scope>
    <source>
        <strain evidence="1 2">DSM 5350</strain>
    </source>
</reference>
<dbReference type="STRING" id="1227455.C449_00760"/>
<evidence type="ECO:0000313" key="2">
    <source>
        <dbReference type="Proteomes" id="UP000011669"/>
    </source>
</evidence>
<evidence type="ECO:0000313" key="1">
    <source>
        <dbReference type="EMBL" id="EMA47958.1"/>
    </source>
</evidence>
<protein>
    <submittedName>
        <fullName evidence="1">Uncharacterized protein</fullName>
    </submittedName>
</protein>
<proteinExistence type="predicted"/>
<dbReference type="AlphaFoldDB" id="M0MRH1"/>
<comment type="caution">
    <text evidence="1">The sequence shown here is derived from an EMBL/GenBank/DDBJ whole genome shotgun (WGS) entry which is preliminary data.</text>
</comment>
<dbReference type="RefSeq" id="WP_006075953.1">
    <property type="nucleotide sequence ID" value="NZ_AOMD01000002.1"/>
</dbReference>